<name>A0AAV0VN23_9HEMI</name>
<comment type="caution">
    <text evidence="1">The sequence shown here is derived from an EMBL/GenBank/DDBJ whole genome shotgun (WGS) entry which is preliminary data.</text>
</comment>
<dbReference type="AlphaFoldDB" id="A0AAV0VN23"/>
<dbReference type="EMBL" id="CARXXK010000001">
    <property type="protein sequence ID" value="CAI6344965.1"/>
    <property type="molecule type" value="Genomic_DNA"/>
</dbReference>
<accession>A0AAV0VN23</accession>
<evidence type="ECO:0000313" key="1">
    <source>
        <dbReference type="EMBL" id="CAI6344965.1"/>
    </source>
</evidence>
<keyword evidence="2" id="KW-1185">Reference proteome</keyword>
<proteinExistence type="predicted"/>
<dbReference type="Proteomes" id="UP001160148">
    <property type="component" value="Unassembled WGS sequence"/>
</dbReference>
<evidence type="ECO:0000313" key="2">
    <source>
        <dbReference type="Proteomes" id="UP001160148"/>
    </source>
</evidence>
<protein>
    <submittedName>
        <fullName evidence="1">Uncharacterized protein</fullName>
    </submittedName>
</protein>
<gene>
    <name evidence="1" type="ORF">MEUPH1_LOCUS2033</name>
</gene>
<sequence length="88" mass="10146">MTEADGLWWSDSDSDNLKDIAPNSTISNMDELEEISDSNIDIYRTIHINGYGEGVMGLLSIRDDLDEIESIFNEVEDRYIVRDNDEDW</sequence>
<reference evidence="1 2" key="1">
    <citation type="submission" date="2023-01" db="EMBL/GenBank/DDBJ databases">
        <authorList>
            <person name="Whitehead M."/>
        </authorList>
    </citation>
    <scope>NUCLEOTIDE SEQUENCE [LARGE SCALE GENOMIC DNA]</scope>
</reference>
<organism evidence="1 2">
    <name type="scientific">Macrosiphum euphorbiae</name>
    <name type="common">potato aphid</name>
    <dbReference type="NCBI Taxonomy" id="13131"/>
    <lineage>
        <taxon>Eukaryota</taxon>
        <taxon>Metazoa</taxon>
        <taxon>Ecdysozoa</taxon>
        <taxon>Arthropoda</taxon>
        <taxon>Hexapoda</taxon>
        <taxon>Insecta</taxon>
        <taxon>Pterygota</taxon>
        <taxon>Neoptera</taxon>
        <taxon>Paraneoptera</taxon>
        <taxon>Hemiptera</taxon>
        <taxon>Sternorrhyncha</taxon>
        <taxon>Aphidomorpha</taxon>
        <taxon>Aphidoidea</taxon>
        <taxon>Aphididae</taxon>
        <taxon>Macrosiphini</taxon>
        <taxon>Macrosiphum</taxon>
    </lineage>
</organism>